<reference evidence="2 3" key="1">
    <citation type="submission" date="2019-06" db="EMBL/GenBank/DDBJ databases">
        <title>Whole genome sequence for Cellvibrionaceae sp. R142.</title>
        <authorList>
            <person name="Wang G."/>
        </authorList>
    </citation>
    <scope>NUCLEOTIDE SEQUENCE [LARGE SCALE GENOMIC DNA]</scope>
    <source>
        <strain evidence="2 3">R142</strain>
    </source>
</reference>
<evidence type="ECO:0000256" key="1">
    <source>
        <dbReference type="SAM" id="MobiDB-lite"/>
    </source>
</evidence>
<accession>A0A545TN90</accession>
<dbReference type="AlphaFoldDB" id="A0A545TN90"/>
<evidence type="ECO:0000313" key="2">
    <source>
        <dbReference type="EMBL" id="TQV78693.1"/>
    </source>
</evidence>
<sequence length="164" mass="18954">MNEQESLRLSFNIESKQLHLTRSLRERTLPPRGEKQPFDPIEPTIIGHWVEVKCDNGNTVYRRFLHNVLPLNYLVENIDLVEKLDTARESAGSADFRTTNPAAKGSRKRKPETTFEVVIPFPRDNCELIIYEQSLPGPDERRPRRREHIKLHLQACEAALAESV</sequence>
<evidence type="ECO:0000313" key="3">
    <source>
        <dbReference type="Proteomes" id="UP000319732"/>
    </source>
</evidence>
<feature type="region of interest" description="Disordered" evidence="1">
    <location>
        <begin position="92"/>
        <end position="111"/>
    </location>
</feature>
<organism evidence="2 3">
    <name type="scientific">Exilibacterium tricleocarpae</name>
    <dbReference type="NCBI Taxonomy" id="2591008"/>
    <lineage>
        <taxon>Bacteria</taxon>
        <taxon>Pseudomonadati</taxon>
        <taxon>Pseudomonadota</taxon>
        <taxon>Gammaproteobacteria</taxon>
        <taxon>Cellvibrionales</taxon>
        <taxon>Cellvibrionaceae</taxon>
        <taxon>Exilibacterium</taxon>
    </lineage>
</organism>
<dbReference type="Proteomes" id="UP000319732">
    <property type="component" value="Unassembled WGS sequence"/>
</dbReference>
<keyword evidence="3" id="KW-1185">Reference proteome</keyword>
<dbReference type="EMBL" id="VHSG01000012">
    <property type="protein sequence ID" value="TQV78693.1"/>
    <property type="molecule type" value="Genomic_DNA"/>
</dbReference>
<name>A0A545TN90_9GAMM</name>
<comment type="caution">
    <text evidence="2">The sequence shown here is derived from an EMBL/GenBank/DDBJ whole genome shotgun (WGS) entry which is preliminary data.</text>
</comment>
<dbReference type="RefSeq" id="WP_142904474.1">
    <property type="nucleotide sequence ID" value="NZ_ML660093.1"/>
</dbReference>
<proteinExistence type="predicted"/>
<protein>
    <submittedName>
        <fullName evidence="2">Uncharacterized protein</fullName>
    </submittedName>
</protein>
<gene>
    <name evidence="2" type="ORF">FKG94_11730</name>
</gene>